<feature type="binding site" evidence="13">
    <location>
        <position position="227"/>
    </location>
    <ligand>
        <name>S-adenosyl-L-methionine</name>
        <dbReference type="ChEBI" id="CHEBI:59789"/>
    </ligand>
</feature>
<dbReference type="PANTHER" id="PTHR30544">
    <property type="entry name" value="23S RRNA METHYLTRANSFERASE"/>
    <property type="match status" value="1"/>
</dbReference>
<dbReference type="InterPro" id="IPR004383">
    <property type="entry name" value="rRNA_lsu_MTrfase_RlmN/Cfr"/>
</dbReference>
<evidence type="ECO:0000313" key="16">
    <source>
        <dbReference type="Proteomes" id="UP000192569"/>
    </source>
</evidence>
<dbReference type="GO" id="GO:0046872">
    <property type="term" value="F:metal ion binding"/>
    <property type="evidence" value="ECO:0007669"/>
    <property type="project" value="UniProtKB-KW"/>
</dbReference>
<organism evidence="15 16">
    <name type="scientific">Thermanaeromonas toyohensis ToBE</name>
    <dbReference type="NCBI Taxonomy" id="698762"/>
    <lineage>
        <taxon>Bacteria</taxon>
        <taxon>Bacillati</taxon>
        <taxon>Bacillota</taxon>
        <taxon>Clostridia</taxon>
        <taxon>Neomoorellales</taxon>
        <taxon>Neomoorellaceae</taxon>
        <taxon>Thermanaeromonas</taxon>
    </lineage>
</organism>
<comment type="cofactor">
    <cofactor evidence="13">
        <name>[4Fe-4S] cluster</name>
        <dbReference type="ChEBI" id="CHEBI:49883"/>
    </cofactor>
    <text evidence="13">Binds 1 [4Fe-4S] cluster. The cluster is coordinated with 3 cysteines and an exchangeable S-adenosyl-L-methionine.</text>
</comment>
<sequence>MVYNGISLAILVFRPGIIFTRGILCMEKVELYGLELGELKELVTQLGEPSYRATQLFHWIHAHQAGEWEKMTNLPRAFRERLGEVGFLPQFSCLRQWQDPWDGTTKLLLKLRDGEKIECVLMTYEKEGKASRYTACVSSQVGCALGCGFCATGQLGFRRNLTAGEIVGQVWALQRYLGPREGGKRIGNIVFMGMGEPLLNYEAALKARRILMDPNGWGISHRKITLSTCGLVPQIKRLAEEEPPVELAVSLHATTDEVRDKLVPINRRYPLKELLKACQYYVEKTNRKITFEYILIKGVNDSLEDAKRLARMVGGILAYINLWPFNPIPGSPWEPSSGEQVQDFALQLKERGLEVAIRESRGSRIAAACGQLRYYSAKEV</sequence>
<keyword evidence="16" id="KW-1185">Reference proteome</keyword>
<evidence type="ECO:0000256" key="7">
    <source>
        <dbReference type="ARBA" id="ARBA00022691"/>
    </source>
</evidence>
<dbReference type="Pfam" id="PF04055">
    <property type="entry name" value="Radical_SAM"/>
    <property type="match status" value="1"/>
</dbReference>
<dbReference type="EC" id="2.1.1.192" evidence="13"/>
<reference evidence="15 16" key="1">
    <citation type="submission" date="2017-04" db="EMBL/GenBank/DDBJ databases">
        <authorList>
            <person name="Afonso C.L."/>
            <person name="Miller P.J."/>
            <person name="Scott M.A."/>
            <person name="Spackman E."/>
            <person name="Goraichik I."/>
            <person name="Dimitrov K.M."/>
            <person name="Suarez D.L."/>
            <person name="Swayne D.E."/>
        </authorList>
    </citation>
    <scope>NUCLEOTIDE SEQUENCE [LARGE SCALE GENOMIC DNA]</scope>
    <source>
        <strain evidence="15 16">ToBE</strain>
    </source>
</reference>
<dbReference type="GO" id="GO:0030488">
    <property type="term" value="P:tRNA methylation"/>
    <property type="evidence" value="ECO:0007669"/>
    <property type="project" value="UniProtKB-UniRule"/>
</dbReference>
<feature type="binding site" evidence="13">
    <location>
        <position position="143"/>
    </location>
    <ligand>
        <name>[4Fe-4S] cluster</name>
        <dbReference type="ChEBI" id="CHEBI:49883"/>
        <note>4Fe-4S-S-AdoMet</note>
    </ligand>
</feature>
<evidence type="ECO:0000256" key="10">
    <source>
        <dbReference type="ARBA" id="ARBA00023004"/>
    </source>
</evidence>
<dbReference type="SMART" id="SM00729">
    <property type="entry name" value="Elp3"/>
    <property type="match status" value="1"/>
</dbReference>
<dbReference type="SFLD" id="SFLDF00275">
    <property type="entry name" value="adenosine_C2_methyltransferase"/>
    <property type="match status" value="1"/>
</dbReference>
<keyword evidence="3 13" id="KW-0963">Cytoplasm</keyword>
<dbReference type="CDD" id="cd01335">
    <property type="entry name" value="Radical_SAM"/>
    <property type="match status" value="1"/>
</dbReference>
<dbReference type="STRING" id="698762.SAMN00808754_1080"/>
<dbReference type="GO" id="GO:0019843">
    <property type="term" value="F:rRNA binding"/>
    <property type="evidence" value="ECO:0007669"/>
    <property type="project" value="UniProtKB-UniRule"/>
</dbReference>
<dbReference type="GO" id="GO:0005737">
    <property type="term" value="C:cytoplasm"/>
    <property type="evidence" value="ECO:0007669"/>
    <property type="project" value="UniProtKB-SubCell"/>
</dbReference>
<comment type="function">
    <text evidence="13">Specifically methylates position 2 of adenine 2503 in 23S rRNA and position 2 of adenine 37 in tRNAs.</text>
</comment>
<feature type="binding site" evidence="13">
    <location>
        <begin position="250"/>
        <end position="252"/>
    </location>
    <ligand>
        <name>S-adenosyl-L-methionine</name>
        <dbReference type="ChEBI" id="CHEBI:59789"/>
    </ligand>
</feature>
<feature type="binding site" evidence="13">
    <location>
        <position position="150"/>
    </location>
    <ligand>
        <name>[4Fe-4S] cluster</name>
        <dbReference type="ChEBI" id="CHEBI:49883"/>
        <note>4Fe-4S-S-AdoMet</note>
    </ligand>
</feature>
<dbReference type="GO" id="GO:0070475">
    <property type="term" value="P:rRNA base methylation"/>
    <property type="evidence" value="ECO:0007669"/>
    <property type="project" value="UniProtKB-UniRule"/>
</dbReference>
<dbReference type="GO" id="GO:0070040">
    <property type="term" value="F:rRNA (adenine(2503)-C2-)-methyltransferase activity"/>
    <property type="evidence" value="ECO:0007669"/>
    <property type="project" value="UniProtKB-UniRule"/>
</dbReference>
<evidence type="ECO:0000256" key="8">
    <source>
        <dbReference type="ARBA" id="ARBA00022694"/>
    </source>
</evidence>
<comment type="catalytic activity">
    <reaction evidence="13">
        <text>adenosine(37) in tRNA + 2 reduced [2Fe-2S]-[ferredoxin] + 2 S-adenosyl-L-methionine = 2-methyladenosine(37) in tRNA + 5'-deoxyadenosine + L-methionine + 2 oxidized [2Fe-2S]-[ferredoxin] + S-adenosyl-L-homocysteine</text>
        <dbReference type="Rhea" id="RHEA:43332"/>
        <dbReference type="Rhea" id="RHEA-COMP:10000"/>
        <dbReference type="Rhea" id="RHEA-COMP:10001"/>
        <dbReference type="Rhea" id="RHEA-COMP:10162"/>
        <dbReference type="Rhea" id="RHEA-COMP:10485"/>
        <dbReference type="ChEBI" id="CHEBI:17319"/>
        <dbReference type="ChEBI" id="CHEBI:33737"/>
        <dbReference type="ChEBI" id="CHEBI:33738"/>
        <dbReference type="ChEBI" id="CHEBI:57844"/>
        <dbReference type="ChEBI" id="CHEBI:57856"/>
        <dbReference type="ChEBI" id="CHEBI:59789"/>
        <dbReference type="ChEBI" id="CHEBI:74411"/>
        <dbReference type="ChEBI" id="CHEBI:74497"/>
        <dbReference type="EC" id="2.1.1.192"/>
    </reaction>
</comment>
<evidence type="ECO:0000259" key="14">
    <source>
        <dbReference type="PROSITE" id="PS51918"/>
    </source>
</evidence>
<evidence type="ECO:0000256" key="9">
    <source>
        <dbReference type="ARBA" id="ARBA00022723"/>
    </source>
</evidence>
<keyword evidence="9 13" id="KW-0479">Metal-binding</keyword>
<dbReference type="SUPFAM" id="SSF102114">
    <property type="entry name" value="Radical SAM enzymes"/>
    <property type="match status" value="1"/>
</dbReference>
<dbReference type="FunFam" id="3.20.20.70:FF:000014">
    <property type="entry name" value="Probable dual-specificity RNA methyltransferase RlmN"/>
    <property type="match status" value="1"/>
</dbReference>
<dbReference type="InterPro" id="IPR007197">
    <property type="entry name" value="rSAM"/>
</dbReference>
<comment type="caution">
    <text evidence="13">Lacks conserved residue(s) required for the propagation of feature annotation.</text>
</comment>
<comment type="catalytic activity">
    <reaction evidence="13">
        <text>adenosine(2503) in 23S rRNA + 2 reduced [2Fe-2S]-[ferredoxin] + 2 S-adenosyl-L-methionine = 2-methyladenosine(2503) in 23S rRNA + 5'-deoxyadenosine + L-methionine + 2 oxidized [2Fe-2S]-[ferredoxin] + S-adenosyl-L-homocysteine</text>
        <dbReference type="Rhea" id="RHEA:42916"/>
        <dbReference type="Rhea" id="RHEA-COMP:10000"/>
        <dbReference type="Rhea" id="RHEA-COMP:10001"/>
        <dbReference type="Rhea" id="RHEA-COMP:10152"/>
        <dbReference type="Rhea" id="RHEA-COMP:10282"/>
        <dbReference type="ChEBI" id="CHEBI:17319"/>
        <dbReference type="ChEBI" id="CHEBI:33737"/>
        <dbReference type="ChEBI" id="CHEBI:33738"/>
        <dbReference type="ChEBI" id="CHEBI:57844"/>
        <dbReference type="ChEBI" id="CHEBI:57856"/>
        <dbReference type="ChEBI" id="CHEBI:59789"/>
        <dbReference type="ChEBI" id="CHEBI:74411"/>
        <dbReference type="ChEBI" id="CHEBI:74497"/>
        <dbReference type="EC" id="2.1.1.192"/>
    </reaction>
</comment>
<evidence type="ECO:0000256" key="6">
    <source>
        <dbReference type="ARBA" id="ARBA00022679"/>
    </source>
</evidence>
<dbReference type="Proteomes" id="UP000192569">
    <property type="component" value="Chromosome I"/>
</dbReference>
<keyword evidence="4 13" id="KW-0698">rRNA processing</keyword>
<feature type="active site" description="Proton acceptor" evidence="13">
    <location>
        <position position="118"/>
    </location>
</feature>
<dbReference type="GO" id="GO:0051539">
    <property type="term" value="F:4 iron, 4 sulfur cluster binding"/>
    <property type="evidence" value="ECO:0007669"/>
    <property type="project" value="UniProtKB-UniRule"/>
</dbReference>
<feature type="binding site" evidence="13">
    <location>
        <position position="326"/>
    </location>
    <ligand>
        <name>S-adenosyl-L-methionine</name>
        <dbReference type="ChEBI" id="CHEBI:59789"/>
    </ligand>
</feature>
<dbReference type="HAMAP" id="MF_01849">
    <property type="entry name" value="RNA_methyltr_RlmN"/>
    <property type="match status" value="1"/>
</dbReference>
<accession>A0A1W1VNZ0</accession>
<dbReference type="Gene3D" id="1.10.150.530">
    <property type="match status" value="1"/>
</dbReference>
<dbReference type="InterPro" id="IPR040072">
    <property type="entry name" value="Methyltransferase_A"/>
</dbReference>
<feature type="active site" description="S-methylcysteine intermediate" evidence="13">
    <location>
        <position position="369"/>
    </location>
</feature>
<comment type="similarity">
    <text evidence="13">Belongs to the radical SAM superfamily. RlmN family.</text>
</comment>
<comment type="subcellular location">
    <subcellularLocation>
        <location evidence="1 13">Cytoplasm</location>
    </subcellularLocation>
</comment>
<evidence type="ECO:0000313" key="15">
    <source>
        <dbReference type="EMBL" id="SMB94644.1"/>
    </source>
</evidence>
<keyword evidence="11 13" id="KW-0411">Iron-sulfur</keyword>
<keyword evidence="2 13" id="KW-0004">4Fe-4S</keyword>
<dbReference type="GO" id="GO:0002935">
    <property type="term" value="F:tRNA (adenine(37)-C2)-methyltransferase activity"/>
    <property type="evidence" value="ECO:0007669"/>
    <property type="project" value="UniProtKB-UniRule"/>
</dbReference>
<dbReference type="PROSITE" id="PS51918">
    <property type="entry name" value="RADICAL_SAM"/>
    <property type="match status" value="1"/>
</dbReference>
<proteinExistence type="inferred from homology"/>
<dbReference type="AlphaFoldDB" id="A0A1W1VNZ0"/>
<dbReference type="InterPro" id="IPR058240">
    <property type="entry name" value="rSAM_sf"/>
</dbReference>
<keyword evidence="10 13" id="KW-0408">Iron</keyword>
<evidence type="ECO:0000256" key="12">
    <source>
        <dbReference type="ARBA" id="ARBA00023157"/>
    </source>
</evidence>
<evidence type="ECO:0000256" key="3">
    <source>
        <dbReference type="ARBA" id="ARBA00022490"/>
    </source>
</evidence>
<dbReference type="InterPro" id="IPR048641">
    <property type="entry name" value="RlmN_N"/>
</dbReference>
<dbReference type="NCBIfam" id="TIGR00048">
    <property type="entry name" value="rRNA_mod_RlmN"/>
    <property type="match status" value="1"/>
</dbReference>
<keyword evidence="5 13" id="KW-0489">Methyltransferase</keyword>
<dbReference type="SFLD" id="SFLDG01062">
    <property type="entry name" value="methyltransferase_(Class_A)"/>
    <property type="match status" value="1"/>
</dbReference>
<comment type="miscellaneous">
    <text evidence="13">Reaction proceeds by a ping-pong mechanism involving intermediate methylation of a conserved cysteine residue.</text>
</comment>
<evidence type="ECO:0000256" key="2">
    <source>
        <dbReference type="ARBA" id="ARBA00022485"/>
    </source>
</evidence>
<dbReference type="GO" id="GO:0000049">
    <property type="term" value="F:tRNA binding"/>
    <property type="evidence" value="ECO:0007669"/>
    <property type="project" value="UniProtKB-UniRule"/>
</dbReference>
<protein>
    <recommendedName>
        <fullName evidence="13">Probable dual-specificity RNA methyltransferase RlmN</fullName>
        <ecNumber evidence="13">2.1.1.192</ecNumber>
    </recommendedName>
    <alternativeName>
        <fullName evidence="13">23S rRNA (adenine(2503)-C(2))-methyltransferase</fullName>
    </alternativeName>
    <alternativeName>
        <fullName evidence="13">23S rRNA m2A2503 methyltransferase</fullName>
    </alternativeName>
    <alternativeName>
        <fullName evidence="13">Ribosomal RNA large subunit methyltransferase N</fullName>
    </alternativeName>
    <alternativeName>
        <fullName evidence="13">tRNA (adenine(37)-C(2))-methyltransferase</fullName>
    </alternativeName>
    <alternativeName>
        <fullName evidence="13">tRNA m2A37 methyltransferase</fullName>
    </alternativeName>
</protein>
<dbReference type="PIRSF" id="PIRSF006004">
    <property type="entry name" value="CHP00048"/>
    <property type="match status" value="1"/>
</dbReference>
<keyword evidence="7 13" id="KW-0949">S-adenosyl-L-methionine</keyword>
<feature type="binding site" evidence="13">
    <location>
        <begin position="195"/>
        <end position="196"/>
    </location>
    <ligand>
        <name>S-adenosyl-L-methionine</name>
        <dbReference type="ChEBI" id="CHEBI:59789"/>
    </ligand>
</feature>
<evidence type="ECO:0000256" key="11">
    <source>
        <dbReference type="ARBA" id="ARBA00023014"/>
    </source>
</evidence>
<dbReference type="SFLD" id="SFLDS00029">
    <property type="entry name" value="Radical_SAM"/>
    <property type="match status" value="1"/>
</dbReference>
<evidence type="ECO:0000256" key="4">
    <source>
        <dbReference type="ARBA" id="ARBA00022552"/>
    </source>
</evidence>
<keyword evidence="12 13" id="KW-1015">Disulfide bond</keyword>
<evidence type="ECO:0000256" key="5">
    <source>
        <dbReference type="ARBA" id="ARBA00022603"/>
    </source>
</evidence>
<dbReference type="PANTHER" id="PTHR30544:SF5">
    <property type="entry name" value="RADICAL SAM CORE DOMAIN-CONTAINING PROTEIN"/>
    <property type="match status" value="1"/>
</dbReference>
<dbReference type="Pfam" id="PF21016">
    <property type="entry name" value="RlmN_N"/>
    <property type="match status" value="1"/>
</dbReference>
<evidence type="ECO:0000256" key="1">
    <source>
        <dbReference type="ARBA" id="ARBA00004496"/>
    </source>
</evidence>
<feature type="domain" description="Radical SAM core" evidence="14">
    <location>
        <begin position="129"/>
        <end position="364"/>
    </location>
</feature>
<dbReference type="InterPro" id="IPR006638">
    <property type="entry name" value="Elp3/MiaA/NifB-like_rSAM"/>
</dbReference>
<evidence type="ECO:0000256" key="13">
    <source>
        <dbReference type="HAMAP-Rule" id="MF_01849"/>
    </source>
</evidence>
<feature type="binding site" evidence="13">
    <location>
        <position position="147"/>
    </location>
    <ligand>
        <name>[4Fe-4S] cluster</name>
        <dbReference type="ChEBI" id="CHEBI:49883"/>
        <note>4Fe-4S-S-AdoMet</note>
    </ligand>
</feature>
<dbReference type="InterPro" id="IPR027492">
    <property type="entry name" value="RNA_MTrfase_RlmN"/>
</dbReference>
<dbReference type="Gene3D" id="3.20.20.70">
    <property type="entry name" value="Aldolase class I"/>
    <property type="match status" value="1"/>
</dbReference>
<gene>
    <name evidence="13" type="primary">rlmN</name>
    <name evidence="15" type="ORF">SAMN00808754_1080</name>
</gene>
<dbReference type="EMBL" id="LT838272">
    <property type="protein sequence ID" value="SMB94644.1"/>
    <property type="molecule type" value="Genomic_DNA"/>
</dbReference>
<keyword evidence="8 13" id="KW-0819">tRNA processing</keyword>
<keyword evidence="6 13" id="KW-0808">Transferase</keyword>
<name>A0A1W1VNZ0_9FIRM</name>
<dbReference type="InterPro" id="IPR013785">
    <property type="entry name" value="Aldolase_TIM"/>
</dbReference>